<dbReference type="CDD" id="cd16015">
    <property type="entry name" value="LTA_synthase"/>
    <property type="match status" value="1"/>
</dbReference>
<dbReference type="RefSeq" id="WP_141259248.1">
    <property type="nucleotide sequence ID" value="NZ_BJNM01000028.1"/>
</dbReference>
<name>A0AB35AQI3_GLUOY</name>
<dbReference type="PANTHER" id="PTHR47371">
    <property type="entry name" value="LIPOTEICHOIC ACID SYNTHASE"/>
    <property type="match status" value="1"/>
</dbReference>
<dbReference type="InterPro" id="IPR000917">
    <property type="entry name" value="Sulfatase_N"/>
</dbReference>
<evidence type="ECO:0000256" key="3">
    <source>
        <dbReference type="ARBA" id="ARBA00022692"/>
    </source>
</evidence>
<proteinExistence type="predicted"/>
<dbReference type="SMR" id="A0AB35AQI3"/>
<reference evidence="8" key="1">
    <citation type="submission" date="2020-04" db="EMBL/GenBank/DDBJ databases">
        <authorList>
            <person name="Sombolestani A."/>
        </authorList>
    </citation>
    <scope>NUCLEOTIDE SEQUENCE</scope>
    <source>
        <strain evidence="8">LMG1408</strain>
    </source>
</reference>
<keyword evidence="3 6" id="KW-0812">Transmembrane</keyword>
<evidence type="ECO:0000256" key="1">
    <source>
        <dbReference type="ARBA" id="ARBA00004651"/>
    </source>
</evidence>
<keyword evidence="4 6" id="KW-1133">Transmembrane helix</keyword>
<evidence type="ECO:0000256" key="2">
    <source>
        <dbReference type="ARBA" id="ARBA00022475"/>
    </source>
</evidence>
<accession>A0AB35AQI3</accession>
<dbReference type="InterPro" id="IPR050448">
    <property type="entry name" value="OpgB/LTA_synthase_biosynth"/>
</dbReference>
<dbReference type="GO" id="GO:0005886">
    <property type="term" value="C:plasma membrane"/>
    <property type="evidence" value="ECO:0007669"/>
    <property type="project" value="UniProtKB-SubCell"/>
</dbReference>
<keyword evidence="5 6" id="KW-0472">Membrane</keyword>
<dbReference type="Gene3D" id="3.40.720.10">
    <property type="entry name" value="Alkaline Phosphatase, subunit A"/>
    <property type="match status" value="1"/>
</dbReference>
<evidence type="ECO:0000256" key="5">
    <source>
        <dbReference type="ARBA" id="ARBA00023136"/>
    </source>
</evidence>
<dbReference type="Proteomes" id="UP000603665">
    <property type="component" value="Unassembled WGS sequence"/>
</dbReference>
<dbReference type="PANTHER" id="PTHR47371:SF3">
    <property type="entry name" value="PHOSPHOGLYCEROL TRANSFERASE I"/>
    <property type="match status" value="1"/>
</dbReference>
<dbReference type="AlphaFoldDB" id="A0AB35AQI3"/>
<dbReference type="EMBL" id="JABCQL010000022">
    <property type="protein sequence ID" value="MBF0856999.1"/>
    <property type="molecule type" value="Genomic_DNA"/>
</dbReference>
<evidence type="ECO:0000256" key="6">
    <source>
        <dbReference type="SAM" id="Phobius"/>
    </source>
</evidence>
<reference evidence="8" key="2">
    <citation type="submission" date="2023-10" db="EMBL/GenBank/DDBJ databases">
        <title>Description of novel Gluconobacter species.</title>
        <authorList>
            <person name="Cleenwerck I."/>
            <person name="Cnockaert M."/>
            <person name="Borremans W."/>
            <person name="Wieme A.D."/>
            <person name="De Vuyst L."/>
            <person name="Vandamme P."/>
        </authorList>
    </citation>
    <scope>NUCLEOTIDE SEQUENCE</scope>
    <source>
        <strain evidence="8">LMG1408</strain>
    </source>
</reference>
<dbReference type="Pfam" id="PF00884">
    <property type="entry name" value="Sulfatase"/>
    <property type="match status" value="1"/>
</dbReference>
<dbReference type="InterPro" id="IPR017850">
    <property type="entry name" value="Alkaline_phosphatase_core_sf"/>
</dbReference>
<organism evidence="8 9">
    <name type="scientific">Gluconobacter oxydans</name>
    <name type="common">Gluconobacter suboxydans</name>
    <dbReference type="NCBI Taxonomy" id="442"/>
    <lineage>
        <taxon>Bacteria</taxon>
        <taxon>Pseudomonadati</taxon>
        <taxon>Pseudomonadota</taxon>
        <taxon>Alphaproteobacteria</taxon>
        <taxon>Acetobacterales</taxon>
        <taxon>Acetobacteraceae</taxon>
        <taxon>Gluconobacter</taxon>
    </lineage>
</organism>
<comment type="caution">
    <text evidence="8">The sequence shown here is derived from an EMBL/GenBank/DDBJ whole genome shotgun (WGS) entry which is preliminary data.</text>
</comment>
<evidence type="ECO:0000313" key="8">
    <source>
        <dbReference type="EMBL" id="MBF0856999.1"/>
    </source>
</evidence>
<feature type="transmembrane region" description="Helical" evidence="6">
    <location>
        <begin position="54"/>
        <end position="73"/>
    </location>
</feature>
<dbReference type="SUPFAM" id="SSF53649">
    <property type="entry name" value="Alkaline phosphatase-like"/>
    <property type="match status" value="1"/>
</dbReference>
<evidence type="ECO:0000259" key="7">
    <source>
        <dbReference type="Pfam" id="PF00884"/>
    </source>
</evidence>
<gene>
    <name evidence="8" type="ORF">HKD20_10830</name>
</gene>
<protein>
    <submittedName>
        <fullName evidence="8">LTA synthase family protein</fullName>
    </submittedName>
</protein>
<evidence type="ECO:0000256" key="4">
    <source>
        <dbReference type="ARBA" id="ARBA00022989"/>
    </source>
</evidence>
<evidence type="ECO:0000313" key="9">
    <source>
        <dbReference type="Proteomes" id="UP000603665"/>
    </source>
</evidence>
<feature type="transmembrane region" description="Helical" evidence="6">
    <location>
        <begin position="99"/>
        <end position="123"/>
    </location>
</feature>
<sequence length="477" mass="53033">MLSYFVALIATVVFFLVIDSFPRGRAPSLASLGPRCLIPLTVFGGSLVVTGQPLSAAILSCALATLLIAVSTLKQRTLGEPLVFSDLVVVSSFIRYPRFYLDAISIPARIAIIGLITISGYFLFSSMALAPEGRAIGILLGLTGNTLFRRVILHGGKHSLMQRPALIDDVRQFGLFSTLWAYALRWKMEENPPKETPIEPHNTIEIDFVCIIQCESFMDPTDLEDVQAIPEMPEFSRLMNTATRSGKYLVNHFGAYTMRSEYGVLFGRDEEALGFRKYDPYLTAKEELSFSLANRLKNIFTNRIFLHPHDLRFYGRDRLMPAAGFNKILGPEVFGPKDLCGRYVGDEALAHKIVSLMNENSADPTLLYAVSMENHGPWSAEGTDTNSPCASYCRHLESADHMLGILDKALKSSTKKSVLIFYGDHRPSIPDISKPDGSKETVYFIHKYGFSDGNIMKKQDLSPAELHKNIIDVICNS</sequence>
<comment type="subcellular location">
    <subcellularLocation>
        <location evidence="1">Cell membrane</location>
        <topology evidence="1">Multi-pass membrane protein</topology>
    </subcellularLocation>
</comment>
<feature type="domain" description="Sulfatase N-terminal" evidence="7">
    <location>
        <begin position="209"/>
        <end position="441"/>
    </location>
</feature>
<keyword evidence="2" id="KW-1003">Cell membrane</keyword>